<sequence>MSFERLSADASAYVDERGNRLDVAWINTRMNSAKMIGYSSRWERPNQGFVGEPVPKTRAITPHEARISVVELRCLPHPAAGWGYLDFRPKAGGKPRNDAAGVEGLKVGSLFSGIGGFDLAARWMGWETKWYSEIDPYACRVMEKHFPEVRNVGDITTWKPDRDDAVDLICGGFPCQPVSLAGKGLAQEDERWLWPHFERVVRVLRPRYVVVENTPGLLSAGMGDVLSDLASSGYDAEWLVVSAAEVGAPHRR</sequence>
<dbReference type="EC" id="2.1.1.37" evidence="1"/>
<keyword evidence="3" id="KW-0808">Transferase</keyword>
<comment type="caution">
    <text evidence="5">The sequence shown here is derived from an EMBL/GenBank/DDBJ whole genome shotgun (WGS) entry which is preliminary data.</text>
</comment>
<dbReference type="PROSITE" id="PS51679">
    <property type="entry name" value="SAM_MT_C5"/>
    <property type="match status" value="1"/>
</dbReference>
<keyword evidence="2" id="KW-0489">Methyltransferase</keyword>
<proteinExistence type="predicted"/>
<dbReference type="GO" id="GO:0003677">
    <property type="term" value="F:DNA binding"/>
    <property type="evidence" value="ECO:0007669"/>
    <property type="project" value="TreeGrafter"/>
</dbReference>
<dbReference type="PRINTS" id="PR00105">
    <property type="entry name" value="C5METTRFRASE"/>
</dbReference>
<evidence type="ECO:0000256" key="4">
    <source>
        <dbReference type="ARBA" id="ARBA00022691"/>
    </source>
</evidence>
<protein>
    <recommendedName>
        <fullName evidence="1">DNA (cytosine-5-)-methyltransferase</fullName>
        <ecNumber evidence="1">2.1.1.37</ecNumber>
    </recommendedName>
</protein>
<evidence type="ECO:0000256" key="2">
    <source>
        <dbReference type="ARBA" id="ARBA00022603"/>
    </source>
</evidence>
<dbReference type="GO" id="GO:0005634">
    <property type="term" value="C:nucleus"/>
    <property type="evidence" value="ECO:0007669"/>
    <property type="project" value="TreeGrafter"/>
</dbReference>
<dbReference type="InterPro" id="IPR050390">
    <property type="entry name" value="C5-Methyltransferase"/>
</dbReference>
<dbReference type="GO" id="GO:0044027">
    <property type="term" value="P:negative regulation of gene expression via chromosomal CpG island methylation"/>
    <property type="evidence" value="ECO:0007669"/>
    <property type="project" value="TreeGrafter"/>
</dbReference>
<dbReference type="PANTHER" id="PTHR10629:SF52">
    <property type="entry name" value="DNA (CYTOSINE-5)-METHYLTRANSFERASE 1"/>
    <property type="match status" value="1"/>
</dbReference>
<dbReference type="Pfam" id="PF00145">
    <property type="entry name" value="DNA_methylase"/>
    <property type="match status" value="1"/>
</dbReference>
<accession>A0A0F9GP30</accession>
<dbReference type="GO" id="GO:0003886">
    <property type="term" value="F:DNA (cytosine-5-)-methyltransferase activity"/>
    <property type="evidence" value="ECO:0007669"/>
    <property type="project" value="UniProtKB-EC"/>
</dbReference>
<dbReference type="AlphaFoldDB" id="A0A0F9GP30"/>
<evidence type="ECO:0000256" key="3">
    <source>
        <dbReference type="ARBA" id="ARBA00022679"/>
    </source>
</evidence>
<dbReference type="InterPro" id="IPR001525">
    <property type="entry name" value="C5_MeTfrase"/>
</dbReference>
<dbReference type="GO" id="GO:0032259">
    <property type="term" value="P:methylation"/>
    <property type="evidence" value="ECO:0007669"/>
    <property type="project" value="UniProtKB-KW"/>
</dbReference>
<gene>
    <name evidence="5" type="ORF">LCGC14_2160460</name>
</gene>
<dbReference type="InterPro" id="IPR029063">
    <property type="entry name" value="SAM-dependent_MTases_sf"/>
</dbReference>
<evidence type="ECO:0000313" key="5">
    <source>
        <dbReference type="EMBL" id="KKL64892.1"/>
    </source>
</evidence>
<evidence type="ECO:0000256" key="1">
    <source>
        <dbReference type="ARBA" id="ARBA00011975"/>
    </source>
</evidence>
<organism evidence="5">
    <name type="scientific">marine sediment metagenome</name>
    <dbReference type="NCBI Taxonomy" id="412755"/>
    <lineage>
        <taxon>unclassified sequences</taxon>
        <taxon>metagenomes</taxon>
        <taxon>ecological metagenomes</taxon>
    </lineage>
</organism>
<dbReference type="PANTHER" id="PTHR10629">
    <property type="entry name" value="CYTOSINE-SPECIFIC METHYLTRANSFERASE"/>
    <property type="match status" value="1"/>
</dbReference>
<dbReference type="Gene3D" id="3.40.50.150">
    <property type="entry name" value="Vaccinia Virus protein VP39"/>
    <property type="match status" value="1"/>
</dbReference>
<reference evidence="5" key="1">
    <citation type="journal article" date="2015" name="Nature">
        <title>Complex archaea that bridge the gap between prokaryotes and eukaryotes.</title>
        <authorList>
            <person name="Spang A."/>
            <person name="Saw J.H."/>
            <person name="Jorgensen S.L."/>
            <person name="Zaremba-Niedzwiedzka K."/>
            <person name="Martijn J."/>
            <person name="Lind A.E."/>
            <person name="van Eijk R."/>
            <person name="Schleper C."/>
            <person name="Guy L."/>
            <person name="Ettema T.J."/>
        </authorList>
    </citation>
    <scope>NUCLEOTIDE SEQUENCE</scope>
</reference>
<name>A0A0F9GP30_9ZZZZ</name>
<dbReference type="SUPFAM" id="SSF53335">
    <property type="entry name" value="S-adenosyl-L-methionine-dependent methyltransferases"/>
    <property type="match status" value="1"/>
</dbReference>
<dbReference type="EMBL" id="LAZR01027704">
    <property type="protein sequence ID" value="KKL64892.1"/>
    <property type="molecule type" value="Genomic_DNA"/>
</dbReference>
<keyword evidence="4" id="KW-0949">S-adenosyl-L-methionine</keyword>